<keyword evidence="9" id="KW-0472">Membrane</keyword>
<keyword evidence="5 11" id="KW-0418">Kinase</keyword>
<dbReference type="RefSeq" id="WP_245378659.1">
    <property type="nucleotide sequence ID" value="NZ_JAGINW010000001.1"/>
</dbReference>
<accession>A0ABS4TXN6</accession>
<feature type="region of interest" description="Disordered" evidence="8">
    <location>
        <begin position="359"/>
        <end position="386"/>
    </location>
</feature>
<keyword evidence="12" id="KW-1185">Reference proteome</keyword>
<evidence type="ECO:0000256" key="4">
    <source>
        <dbReference type="ARBA" id="ARBA00022741"/>
    </source>
</evidence>
<dbReference type="PROSITE" id="PS50011">
    <property type="entry name" value="PROTEIN_KINASE_DOM"/>
    <property type="match status" value="1"/>
</dbReference>
<proteinExistence type="predicted"/>
<keyword evidence="9" id="KW-0812">Transmembrane</keyword>
<evidence type="ECO:0000256" key="5">
    <source>
        <dbReference type="ARBA" id="ARBA00022777"/>
    </source>
</evidence>
<comment type="caution">
    <text evidence="11">The sequence shown here is derived from an EMBL/GenBank/DDBJ whole genome shotgun (WGS) entry which is preliminary data.</text>
</comment>
<reference evidence="11 12" key="1">
    <citation type="submission" date="2021-03" db="EMBL/GenBank/DDBJ databases">
        <title>Sequencing the genomes of 1000 actinobacteria strains.</title>
        <authorList>
            <person name="Klenk H.-P."/>
        </authorList>
    </citation>
    <scope>NUCLEOTIDE SEQUENCE [LARGE SCALE GENOMIC DNA]</scope>
    <source>
        <strain evidence="11 12">DSM 46670</strain>
    </source>
</reference>
<evidence type="ECO:0000313" key="11">
    <source>
        <dbReference type="EMBL" id="MBP2328706.1"/>
    </source>
</evidence>
<dbReference type="PROSITE" id="PS00107">
    <property type="entry name" value="PROTEIN_KINASE_ATP"/>
    <property type="match status" value="1"/>
</dbReference>
<dbReference type="InterPro" id="IPR008271">
    <property type="entry name" value="Ser/Thr_kinase_AS"/>
</dbReference>
<dbReference type="GO" id="GO:0004674">
    <property type="term" value="F:protein serine/threonine kinase activity"/>
    <property type="evidence" value="ECO:0007669"/>
    <property type="project" value="UniProtKB-KW"/>
</dbReference>
<gene>
    <name evidence="11" type="ORF">JOF56_009091</name>
</gene>
<feature type="compositionally biased region" description="Basic and acidic residues" evidence="8">
    <location>
        <begin position="493"/>
        <end position="514"/>
    </location>
</feature>
<feature type="compositionally biased region" description="Basic and acidic residues" evidence="8">
    <location>
        <begin position="303"/>
        <end position="315"/>
    </location>
</feature>
<evidence type="ECO:0000256" key="3">
    <source>
        <dbReference type="ARBA" id="ARBA00022679"/>
    </source>
</evidence>
<evidence type="ECO:0000256" key="6">
    <source>
        <dbReference type="ARBA" id="ARBA00022840"/>
    </source>
</evidence>
<feature type="region of interest" description="Disordered" evidence="8">
    <location>
        <begin position="474"/>
        <end position="514"/>
    </location>
</feature>
<dbReference type="Gene3D" id="1.10.510.10">
    <property type="entry name" value="Transferase(Phosphotransferase) domain 1"/>
    <property type="match status" value="1"/>
</dbReference>
<dbReference type="PANTHER" id="PTHR43289:SF6">
    <property type="entry name" value="SERINE_THREONINE-PROTEIN KINASE NEKL-3"/>
    <property type="match status" value="1"/>
</dbReference>
<evidence type="ECO:0000256" key="8">
    <source>
        <dbReference type="SAM" id="MobiDB-lite"/>
    </source>
</evidence>
<feature type="compositionally biased region" description="Polar residues" evidence="8">
    <location>
        <begin position="474"/>
        <end position="492"/>
    </location>
</feature>
<feature type="compositionally biased region" description="Low complexity" evidence="8">
    <location>
        <begin position="360"/>
        <end position="382"/>
    </location>
</feature>
<evidence type="ECO:0000256" key="7">
    <source>
        <dbReference type="PROSITE-ProRule" id="PRU10141"/>
    </source>
</evidence>
<keyword evidence="3" id="KW-0808">Transferase</keyword>
<keyword evidence="2 11" id="KW-0723">Serine/threonine-protein kinase</keyword>
<dbReference type="EC" id="2.7.11.1" evidence="1"/>
<sequence>MSPNGTWQTGRVVAGRYRLQSRVGAGAMGLVWRAADLLLDRAVAVKQLRMPPAPAEDEAQRARQRVFREARIAARLQHPHTVGIYDVITDDQDQPVLILEYLPSHSLAAALTEHGPLPPARVARIGAAIASALAAAHDVGVVHRDVKPGNILIADNDGTAKVTDFGLSHAAGDVTVTSTGMLAGTPAFLSPEAACGEPPTPASDVFSLGATLYMAVEGTPPFGEADNPIAQLHRVAAGHAPSPRQAGPLTRTLTSMLRDDPTTRPTMSQVAAALTAIADQPSTRTDTPAVATDNEIAARHAPTRIDLRPFGDPHQTDSAPATAVPPRRRRRITYALLGLLAASVLILLTTLLADPDTGIPSSAPPSASTAPSSTANSSPSPSLAGDPALLQQAVTQYYTLLPDNADQAWTLLGPAMQSQDREQYKKFWHNVKDLRTRTTPQVSGNTVIVEIEFTQESRGRIRETHRHTMLLQNSTPLINSDQVLSSQISKGSGNREGHGEKEKNKKKENDGGGN</sequence>
<dbReference type="InterPro" id="IPR017441">
    <property type="entry name" value="Protein_kinase_ATP_BS"/>
</dbReference>
<evidence type="ECO:0000256" key="2">
    <source>
        <dbReference type="ARBA" id="ARBA00022527"/>
    </source>
</evidence>
<dbReference type="PROSITE" id="PS00108">
    <property type="entry name" value="PROTEIN_KINASE_ST"/>
    <property type="match status" value="1"/>
</dbReference>
<name>A0ABS4TXN6_9PSEU</name>
<dbReference type="SMART" id="SM00220">
    <property type="entry name" value="S_TKc"/>
    <property type="match status" value="1"/>
</dbReference>
<organism evidence="11 12">
    <name type="scientific">Kibdelosporangium banguiense</name>
    <dbReference type="NCBI Taxonomy" id="1365924"/>
    <lineage>
        <taxon>Bacteria</taxon>
        <taxon>Bacillati</taxon>
        <taxon>Actinomycetota</taxon>
        <taxon>Actinomycetes</taxon>
        <taxon>Pseudonocardiales</taxon>
        <taxon>Pseudonocardiaceae</taxon>
        <taxon>Kibdelosporangium</taxon>
    </lineage>
</organism>
<evidence type="ECO:0000256" key="1">
    <source>
        <dbReference type="ARBA" id="ARBA00012513"/>
    </source>
</evidence>
<keyword evidence="9" id="KW-1133">Transmembrane helix</keyword>
<evidence type="ECO:0000256" key="9">
    <source>
        <dbReference type="SAM" id="Phobius"/>
    </source>
</evidence>
<keyword evidence="6 7" id="KW-0067">ATP-binding</keyword>
<evidence type="ECO:0000313" key="12">
    <source>
        <dbReference type="Proteomes" id="UP001519332"/>
    </source>
</evidence>
<feature type="transmembrane region" description="Helical" evidence="9">
    <location>
        <begin position="334"/>
        <end position="353"/>
    </location>
</feature>
<dbReference type="InterPro" id="IPR011009">
    <property type="entry name" value="Kinase-like_dom_sf"/>
</dbReference>
<dbReference type="CDD" id="cd14014">
    <property type="entry name" value="STKc_PknB_like"/>
    <property type="match status" value="1"/>
</dbReference>
<feature type="binding site" evidence="7">
    <location>
        <position position="46"/>
    </location>
    <ligand>
        <name>ATP</name>
        <dbReference type="ChEBI" id="CHEBI:30616"/>
    </ligand>
</feature>
<feature type="region of interest" description="Disordered" evidence="8">
    <location>
        <begin position="299"/>
        <end position="325"/>
    </location>
</feature>
<dbReference type="Gene3D" id="3.30.200.20">
    <property type="entry name" value="Phosphorylase Kinase, domain 1"/>
    <property type="match status" value="1"/>
</dbReference>
<dbReference type="PANTHER" id="PTHR43289">
    <property type="entry name" value="MITOGEN-ACTIVATED PROTEIN KINASE KINASE KINASE 20-RELATED"/>
    <property type="match status" value="1"/>
</dbReference>
<keyword evidence="4 7" id="KW-0547">Nucleotide-binding</keyword>
<dbReference type="Proteomes" id="UP001519332">
    <property type="component" value="Unassembled WGS sequence"/>
</dbReference>
<feature type="domain" description="Protein kinase" evidence="10">
    <location>
        <begin position="17"/>
        <end position="277"/>
    </location>
</feature>
<dbReference type="EMBL" id="JAGINW010000001">
    <property type="protein sequence ID" value="MBP2328706.1"/>
    <property type="molecule type" value="Genomic_DNA"/>
</dbReference>
<protein>
    <recommendedName>
        <fullName evidence="1">non-specific serine/threonine protein kinase</fullName>
        <ecNumber evidence="1">2.7.11.1</ecNumber>
    </recommendedName>
</protein>
<dbReference type="InterPro" id="IPR000719">
    <property type="entry name" value="Prot_kinase_dom"/>
</dbReference>
<evidence type="ECO:0000259" key="10">
    <source>
        <dbReference type="PROSITE" id="PS50011"/>
    </source>
</evidence>
<dbReference type="Pfam" id="PF00069">
    <property type="entry name" value="Pkinase"/>
    <property type="match status" value="1"/>
</dbReference>
<dbReference type="SUPFAM" id="SSF56112">
    <property type="entry name" value="Protein kinase-like (PK-like)"/>
    <property type="match status" value="1"/>
</dbReference>